<feature type="region of interest" description="Disordered" evidence="5">
    <location>
        <begin position="156"/>
        <end position="202"/>
    </location>
</feature>
<gene>
    <name evidence="4" type="primary">rplO</name>
    <name evidence="7" type="ORF">GCM10009069_16790</name>
</gene>
<organism evidence="7 8">
    <name type="scientific">Algimonas arctica</name>
    <dbReference type="NCBI Taxonomy" id="1479486"/>
    <lineage>
        <taxon>Bacteria</taxon>
        <taxon>Pseudomonadati</taxon>
        <taxon>Pseudomonadota</taxon>
        <taxon>Alphaproteobacteria</taxon>
        <taxon>Maricaulales</taxon>
        <taxon>Robiginitomaculaceae</taxon>
        <taxon>Algimonas</taxon>
    </lineage>
</organism>
<dbReference type="GO" id="GO:0019843">
    <property type="term" value="F:rRNA binding"/>
    <property type="evidence" value="ECO:0007669"/>
    <property type="project" value="UniProtKB-UniRule"/>
</dbReference>
<sequence length="306" mass="33011">MRLNELSDNPGATKARKRVGRGIGSGKGKTGGRGVKGQKSRSGVSINGFEGGQMPIHMRLPKRGFNKPNRLRFAELSIVNLERAIQAGKIKKGDKLDAEALVRAGVIRRSHDGVRIIGAGELSQPLDLHVASATKGALAIVEGAKGSITMVEGKPERVMKDKADGTEPKAKKPAKAKKADVVAEDKPAKKAPAKKAAAKKDDADSEYLAKTQDYDADADNAVVTKIEKYLGASLSNRDAKYVSCSDETELETIVKGFMKKKLGIDDKDAAMEKVKAVCETMKPTRMKNRVTFYYLLAKNEGKLGEF</sequence>
<keyword evidence="8" id="KW-1185">Reference proteome</keyword>
<dbReference type="GO" id="GO:0006412">
    <property type="term" value="P:translation"/>
    <property type="evidence" value="ECO:0007669"/>
    <property type="project" value="UniProtKB-UniRule"/>
</dbReference>
<dbReference type="SUPFAM" id="SSF158587">
    <property type="entry name" value="Jann4075-like"/>
    <property type="match status" value="1"/>
</dbReference>
<dbReference type="InterPro" id="IPR023154">
    <property type="entry name" value="Jann4075-like_sf"/>
</dbReference>
<dbReference type="InterPro" id="IPR030878">
    <property type="entry name" value="Ribosomal_uL15"/>
</dbReference>
<dbReference type="Gene3D" id="3.100.10.10">
    <property type="match status" value="1"/>
</dbReference>
<reference evidence="7" key="2">
    <citation type="submission" date="2020-09" db="EMBL/GenBank/DDBJ databases">
        <authorList>
            <person name="Sun Q."/>
            <person name="Kim S."/>
        </authorList>
    </citation>
    <scope>NUCLEOTIDE SEQUENCE</scope>
    <source>
        <strain evidence="7">KCTC 32513</strain>
    </source>
</reference>
<feature type="compositionally biased region" description="Gly residues" evidence="5">
    <location>
        <begin position="21"/>
        <end position="35"/>
    </location>
</feature>
<feature type="compositionally biased region" description="Basic and acidic residues" evidence="5">
    <location>
        <begin position="156"/>
        <end position="170"/>
    </location>
</feature>
<comment type="function">
    <text evidence="4">Binds to the 23S rRNA.</text>
</comment>
<keyword evidence="4" id="KW-0699">rRNA-binding</keyword>
<dbReference type="InterPro" id="IPR036227">
    <property type="entry name" value="Ribosomal_uL15/eL18_sf"/>
</dbReference>
<comment type="similarity">
    <text evidence="1 4">Belongs to the universal ribosomal protein uL15 family.</text>
</comment>
<dbReference type="SUPFAM" id="SSF52080">
    <property type="entry name" value="Ribosomal proteins L15p and L18e"/>
    <property type="match status" value="1"/>
</dbReference>
<dbReference type="HAMAP" id="MF_01341">
    <property type="entry name" value="Ribosomal_uL15"/>
    <property type="match status" value="1"/>
</dbReference>
<comment type="caution">
    <text evidence="7">The sequence shown here is derived from an EMBL/GenBank/DDBJ whole genome shotgun (WGS) entry which is preliminary data.</text>
</comment>
<feature type="region of interest" description="Disordered" evidence="5">
    <location>
        <begin position="1"/>
        <end position="50"/>
    </location>
</feature>
<keyword evidence="4" id="KW-0694">RNA-binding</keyword>
<dbReference type="GO" id="GO:0003735">
    <property type="term" value="F:structural constituent of ribosome"/>
    <property type="evidence" value="ECO:0007669"/>
    <property type="project" value="InterPro"/>
</dbReference>
<accession>A0A8J3G286</accession>
<name>A0A8J3G286_9PROT</name>
<evidence type="ECO:0000313" key="8">
    <source>
        <dbReference type="Proteomes" id="UP000634004"/>
    </source>
</evidence>
<protein>
    <recommendedName>
        <fullName evidence="4">Large ribosomal subunit protein uL15</fullName>
    </recommendedName>
</protein>
<dbReference type="Proteomes" id="UP000634004">
    <property type="component" value="Unassembled WGS sequence"/>
</dbReference>
<dbReference type="AlphaFoldDB" id="A0A8J3G286"/>
<feature type="compositionally biased region" description="Basic and acidic residues" evidence="5">
    <location>
        <begin position="177"/>
        <end position="188"/>
    </location>
</feature>
<dbReference type="NCBIfam" id="TIGR01071">
    <property type="entry name" value="rplO_bact"/>
    <property type="match status" value="1"/>
</dbReference>
<dbReference type="EMBL" id="BMZH01000006">
    <property type="protein sequence ID" value="GHA94504.1"/>
    <property type="molecule type" value="Genomic_DNA"/>
</dbReference>
<proteinExistence type="inferred from homology"/>
<evidence type="ECO:0000256" key="3">
    <source>
        <dbReference type="ARBA" id="ARBA00023274"/>
    </source>
</evidence>
<keyword evidence="2 4" id="KW-0689">Ribosomal protein</keyword>
<evidence type="ECO:0000256" key="2">
    <source>
        <dbReference type="ARBA" id="ARBA00022980"/>
    </source>
</evidence>
<dbReference type="Pfam" id="PF11015">
    <property type="entry name" value="DUF2853"/>
    <property type="match status" value="1"/>
</dbReference>
<evidence type="ECO:0000256" key="1">
    <source>
        <dbReference type="ARBA" id="ARBA00007320"/>
    </source>
</evidence>
<dbReference type="PANTHER" id="PTHR12934">
    <property type="entry name" value="50S RIBOSOMAL PROTEIN L15"/>
    <property type="match status" value="1"/>
</dbReference>
<dbReference type="InterPro" id="IPR021274">
    <property type="entry name" value="DUF2853"/>
</dbReference>
<dbReference type="InterPro" id="IPR021131">
    <property type="entry name" value="Ribosomal_uL15/eL18"/>
</dbReference>
<evidence type="ECO:0000259" key="6">
    <source>
        <dbReference type="Pfam" id="PF00828"/>
    </source>
</evidence>
<dbReference type="GO" id="GO:0022625">
    <property type="term" value="C:cytosolic large ribosomal subunit"/>
    <property type="evidence" value="ECO:0007669"/>
    <property type="project" value="TreeGrafter"/>
</dbReference>
<dbReference type="PANTHER" id="PTHR12934:SF11">
    <property type="entry name" value="LARGE RIBOSOMAL SUBUNIT PROTEIN UL15M"/>
    <property type="match status" value="1"/>
</dbReference>
<keyword evidence="3 4" id="KW-0687">Ribonucleoprotein</keyword>
<evidence type="ECO:0000313" key="7">
    <source>
        <dbReference type="EMBL" id="GHA94504.1"/>
    </source>
</evidence>
<evidence type="ECO:0000256" key="5">
    <source>
        <dbReference type="SAM" id="MobiDB-lite"/>
    </source>
</evidence>
<comment type="subunit">
    <text evidence="4">Part of the 50S ribosomal subunit.</text>
</comment>
<reference evidence="7" key="1">
    <citation type="journal article" date="2014" name="Int. J. Syst. Evol. Microbiol.">
        <title>Complete genome sequence of Corynebacterium casei LMG S-19264T (=DSM 44701T), isolated from a smear-ripened cheese.</title>
        <authorList>
            <consortium name="US DOE Joint Genome Institute (JGI-PGF)"/>
            <person name="Walter F."/>
            <person name="Albersmeier A."/>
            <person name="Kalinowski J."/>
            <person name="Ruckert C."/>
        </authorList>
    </citation>
    <scope>NUCLEOTIDE SEQUENCE</scope>
    <source>
        <strain evidence="7">KCTC 32513</strain>
    </source>
</reference>
<dbReference type="Pfam" id="PF00828">
    <property type="entry name" value="Ribosomal_L27A"/>
    <property type="match status" value="1"/>
</dbReference>
<dbReference type="Gene3D" id="1.10.238.120">
    <property type="entry name" value="Jann4075-like"/>
    <property type="match status" value="1"/>
</dbReference>
<feature type="domain" description="Large ribosomal subunit protein uL15/eL18" evidence="6">
    <location>
        <begin position="76"/>
        <end position="149"/>
    </location>
</feature>
<dbReference type="InterPro" id="IPR005749">
    <property type="entry name" value="Ribosomal_uL15_bac-type"/>
</dbReference>
<evidence type="ECO:0000256" key="4">
    <source>
        <dbReference type="HAMAP-Rule" id="MF_01341"/>
    </source>
</evidence>